<dbReference type="PANTHER" id="PTHR43415">
    <property type="entry name" value="SPERMIDINE N(1)-ACETYLTRANSFERASE"/>
    <property type="match status" value="1"/>
</dbReference>
<dbReference type="RefSeq" id="WP_281834763.1">
    <property type="nucleotide sequence ID" value="NZ_BSDY01000006.1"/>
</dbReference>
<dbReference type="PROSITE" id="PS51186">
    <property type="entry name" value="GNAT"/>
    <property type="match status" value="1"/>
</dbReference>
<evidence type="ECO:0000259" key="1">
    <source>
        <dbReference type="PROSITE" id="PS51186"/>
    </source>
</evidence>
<keyword evidence="3" id="KW-1185">Reference proteome</keyword>
<protein>
    <submittedName>
        <fullName evidence="2">GCN5 family N-acetyltransferase</fullName>
    </submittedName>
</protein>
<gene>
    <name evidence="2" type="ORF">PM10SUCC1_14460</name>
</gene>
<dbReference type="InterPro" id="IPR000182">
    <property type="entry name" value="GNAT_dom"/>
</dbReference>
<proteinExistence type="predicted"/>
<accession>A0A9W6GLU2</accession>
<sequence>MKIRQIEAGDAEKFLRMLKKLDSETEFMMYEPGERRTTLEEQREIIERVQKNGDPVFLVENEEEIVGFLGGRRGTFNRVKHTVYIAMGIVEGYRGQGIGRKLMEQLDRWNVENDISRSELTVMCHNERAVSLYEGMGYQIEGRRKKSLLVDGRFVDEYYMGKTY</sequence>
<dbReference type="Gene3D" id="3.40.630.30">
    <property type="match status" value="1"/>
</dbReference>
<dbReference type="AlphaFoldDB" id="A0A9W6GLU2"/>
<dbReference type="Proteomes" id="UP001144471">
    <property type="component" value="Unassembled WGS sequence"/>
</dbReference>
<evidence type="ECO:0000313" key="3">
    <source>
        <dbReference type="Proteomes" id="UP001144471"/>
    </source>
</evidence>
<dbReference type="GO" id="GO:0016747">
    <property type="term" value="F:acyltransferase activity, transferring groups other than amino-acyl groups"/>
    <property type="evidence" value="ECO:0007669"/>
    <property type="project" value="InterPro"/>
</dbReference>
<dbReference type="CDD" id="cd04301">
    <property type="entry name" value="NAT_SF"/>
    <property type="match status" value="1"/>
</dbReference>
<dbReference type="Pfam" id="PF00583">
    <property type="entry name" value="Acetyltransf_1"/>
    <property type="match status" value="1"/>
</dbReference>
<evidence type="ECO:0000313" key="2">
    <source>
        <dbReference type="EMBL" id="GLI55932.1"/>
    </source>
</evidence>
<organism evidence="2 3">
    <name type="scientific">Propionigenium maris DSM 9537</name>
    <dbReference type="NCBI Taxonomy" id="1123000"/>
    <lineage>
        <taxon>Bacteria</taxon>
        <taxon>Fusobacteriati</taxon>
        <taxon>Fusobacteriota</taxon>
        <taxon>Fusobacteriia</taxon>
        <taxon>Fusobacteriales</taxon>
        <taxon>Fusobacteriaceae</taxon>
        <taxon>Propionigenium</taxon>
    </lineage>
</organism>
<comment type="caution">
    <text evidence="2">The sequence shown here is derived from an EMBL/GenBank/DDBJ whole genome shotgun (WGS) entry which is preliminary data.</text>
</comment>
<feature type="domain" description="N-acetyltransferase" evidence="1">
    <location>
        <begin position="1"/>
        <end position="164"/>
    </location>
</feature>
<dbReference type="SUPFAM" id="SSF55729">
    <property type="entry name" value="Acyl-CoA N-acyltransferases (Nat)"/>
    <property type="match status" value="1"/>
</dbReference>
<name>A0A9W6GLU2_9FUSO</name>
<reference evidence="2" key="1">
    <citation type="submission" date="2022-12" db="EMBL/GenBank/DDBJ databases">
        <title>Reference genome sequencing for broad-spectrum identification of bacterial and archaeal isolates by mass spectrometry.</title>
        <authorList>
            <person name="Sekiguchi Y."/>
            <person name="Tourlousse D.M."/>
        </authorList>
    </citation>
    <scope>NUCLEOTIDE SEQUENCE</scope>
    <source>
        <strain evidence="2">10succ1</strain>
    </source>
</reference>
<dbReference type="InterPro" id="IPR016181">
    <property type="entry name" value="Acyl_CoA_acyltransferase"/>
</dbReference>
<dbReference type="EMBL" id="BSDY01000006">
    <property type="protein sequence ID" value="GLI55932.1"/>
    <property type="molecule type" value="Genomic_DNA"/>
</dbReference>
<dbReference type="PANTHER" id="PTHR43415:SF3">
    <property type="entry name" value="GNAT-FAMILY ACETYLTRANSFERASE"/>
    <property type="match status" value="1"/>
</dbReference>